<comment type="caution">
    <text evidence="2">The sequence shown here is derived from an EMBL/GenBank/DDBJ whole genome shotgun (WGS) entry which is preliminary data.</text>
</comment>
<evidence type="ECO:0000313" key="2">
    <source>
        <dbReference type="EMBL" id="GHH86545.1"/>
    </source>
</evidence>
<dbReference type="AlphaFoldDB" id="A0A919L6C7"/>
<gene>
    <name evidence="2" type="ORF">GCM10018793_58790</name>
</gene>
<evidence type="ECO:0000256" key="1">
    <source>
        <dbReference type="SAM" id="MobiDB-lite"/>
    </source>
</evidence>
<proteinExistence type="predicted"/>
<reference evidence="2" key="2">
    <citation type="submission" date="2020-09" db="EMBL/GenBank/DDBJ databases">
        <authorList>
            <person name="Sun Q."/>
            <person name="Ohkuma M."/>
        </authorList>
    </citation>
    <scope>NUCLEOTIDE SEQUENCE</scope>
    <source>
        <strain evidence="2">JCM 5069</strain>
    </source>
</reference>
<feature type="compositionally biased region" description="Pro residues" evidence="1">
    <location>
        <begin position="1"/>
        <end position="10"/>
    </location>
</feature>
<reference evidence="2" key="1">
    <citation type="journal article" date="2014" name="Int. J. Syst. Evol. Microbiol.">
        <title>Complete genome sequence of Corynebacterium casei LMG S-19264T (=DSM 44701T), isolated from a smear-ripened cheese.</title>
        <authorList>
            <consortium name="US DOE Joint Genome Institute (JGI-PGF)"/>
            <person name="Walter F."/>
            <person name="Albersmeier A."/>
            <person name="Kalinowski J."/>
            <person name="Ruckert C."/>
        </authorList>
    </citation>
    <scope>NUCLEOTIDE SEQUENCE</scope>
    <source>
        <strain evidence="2">JCM 5069</strain>
    </source>
</reference>
<dbReference type="Proteomes" id="UP000603708">
    <property type="component" value="Unassembled WGS sequence"/>
</dbReference>
<name>A0A919L6C7_9ACTN</name>
<feature type="region of interest" description="Disordered" evidence="1">
    <location>
        <begin position="1"/>
        <end position="164"/>
    </location>
</feature>
<organism evidence="2 3">
    <name type="scientific">Streptomyces sulfonofaciens</name>
    <dbReference type="NCBI Taxonomy" id="68272"/>
    <lineage>
        <taxon>Bacteria</taxon>
        <taxon>Bacillati</taxon>
        <taxon>Actinomycetota</taxon>
        <taxon>Actinomycetes</taxon>
        <taxon>Kitasatosporales</taxon>
        <taxon>Streptomycetaceae</taxon>
        <taxon>Streptomyces</taxon>
    </lineage>
</organism>
<evidence type="ECO:0000313" key="3">
    <source>
        <dbReference type="Proteomes" id="UP000603708"/>
    </source>
</evidence>
<feature type="compositionally biased region" description="Polar residues" evidence="1">
    <location>
        <begin position="35"/>
        <end position="54"/>
    </location>
</feature>
<protein>
    <submittedName>
        <fullName evidence="2">Uncharacterized protein</fullName>
    </submittedName>
</protein>
<accession>A0A919L6C7</accession>
<dbReference type="EMBL" id="BNCD01000023">
    <property type="protein sequence ID" value="GHH86545.1"/>
    <property type="molecule type" value="Genomic_DNA"/>
</dbReference>
<keyword evidence="3" id="KW-1185">Reference proteome</keyword>
<sequence>MPWLCPPRTTPTPDNSPVEHASTPPRALACEGNRKTTAPTEATATNDGNQSNDCGTAGRRPRAAVPRDPGLPRALEPGNPLHPGNPENSGTTEPGESGEQGYDGSWWAPGPYRRIRPACRHPAGPADTVRPTGTRPTGGPSGPGDRRTAGHQSRSRPAREPTDQ</sequence>